<name>A0A2H9T9U3_9ZZZZ</name>
<gene>
    <name evidence="1" type="ORF">CI610_01035</name>
</gene>
<reference evidence="1" key="1">
    <citation type="journal article" date="2017" name="Appl. Environ. Microbiol.">
        <title>Molecular characterization of an Endozoicomonas-like organism causing infection in king scallop Pecten maximus L.</title>
        <authorList>
            <person name="Cano I."/>
            <person name="van Aerle R."/>
            <person name="Ross S."/>
            <person name="Verner-Jeffreys D.W."/>
            <person name="Paley R.K."/>
            <person name="Rimmer G."/>
            <person name="Ryder D."/>
            <person name="Hooper P."/>
            <person name="Stone D."/>
            <person name="Feist S.W."/>
        </authorList>
    </citation>
    <scope>NUCLEOTIDE SEQUENCE</scope>
</reference>
<organism evidence="1">
    <name type="scientific">invertebrate metagenome</name>
    <dbReference type="NCBI Taxonomy" id="1711999"/>
    <lineage>
        <taxon>unclassified sequences</taxon>
        <taxon>metagenomes</taxon>
        <taxon>organismal metagenomes</taxon>
    </lineage>
</organism>
<protein>
    <submittedName>
        <fullName evidence="1">Uncharacterized protein</fullName>
    </submittedName>
</protein>
<dbReference type="AlphaFoldDB" id="A0A2H9T9U3"/>
<dbReference type="EMBL" id="NSIT01000038">
    <property type="protein sequence ID" value="PJE79973.1"/>
    <property type="molecule type" value="Genomic_DNA"/>
</dbReference>
<proteinExistence type="predicted"/>
<evidence type="ECO:0000313" key="1">
    <source>
        <dbReference type="EMBL" id="PJE79973.1"/>
    </source>
</evidence>
<accession>A0A2H9T9U3</accession>
<comment type="caution">
    <text evidence="1">The sequence shown here is derived from an EMBL/GenBank/DDBJ whole genome shotgun (WGS) entry which is preliminary data.</text>
</comment>
<sequence length="212" mass="24340">MFLTVYVKKIVIVCGFFLVFSSSSLQAYWLFNPCNLLSKGYFLLLSVLAVQGGFNKIPCISKENRVTIAEQKNNYPYHTASSQNEYMVLFQTYKAWKKPNKDEEVLVCMGQAFADFHEKFSKTRDKPLTVKASDLRPYPHPLDDSIDESDIHANGRCYRMNAGAAIKMLDDCSISVQKMMNRKEGESSAICVMFDKECYVDDKRTYEYDSDL</sequence>